<feature type="non-terminal residue" evidence="1">
    <location>
        <position position="456"/>
    </location>
</feature>
<comment type="caution">
    <text evidence="1">The sequence shown here is derived from an EMBL/GenBank/DDBJ whole genome shotgun (WGS) entry which is preliminary data.</text>
</comment>
<evidence type="ECO:0000313" key="2">
    <source>
        <dbReference type="Proteomes" id="UP000187203"/>
    </source>
</evidence>
<accession>A0A1R3L322</accession>
<name>A0A1R3L322_9ROSI</name>
<sequence length="456" mass="48962">AWPWACCAARLSVYGWRGARQRSPSNRCPHECFCRAACIDARLRAAGTGCAQVVARPAAAVARRHPQPELRPRADVAVPRRGSGGLHVAICPCQPALGGWLAPGCGLGLRVCRVGSRLLLAAPHAPQARLSVGHPCRASRGRAFQPLAGRAQRVAVVADIAAVLRAAGADRRHAGNVRGGVGPALLGAVLQPLRTGRPLGRVGPLHGHARQPPRASRLQPGIHRSQFRRHAAAVGQAVRHLSARAGRRADPLWRAQAHPQRQPVLGQRGAGIAMAGAAYTAFATRYAHHARRLDRHRRCAAVWRGDRLCAHRRPVARALASGLVRAHPAAHAGAGRFVGWTRLGTLALAAAGACAARADDRHMRRGRCIVRHVGRCARIAWSCLRTVARATDRIAALFFAACRISLSSATLHRAPRRWPKICAVPRTTICRHATTIVLPTRSSLPRAPSSLWYPRS</sequence>
<reference evidence="2" key="1">
    <citation type="submission" date="2013-09" db="EMBL/GenBank/DDBJ databases">
        <title>Corchorus olitorius genome sequencing.</title>
        <authorList>
            <person name="Alam M."/>
            <person name="Haque M.S."/>
            <person name="Islam M.S."/>
            <person name="Emdad E.M."/>
            <person name="Islam M.M."/>
            <person name="Ahmed B."/>
            <person name="Halim A."/>
            <person name="Hossen Q.M.M."/>
            <person name="Hossain M.Z."/>
            <person name="Ahmed R."/>
            <person name="Khan M.M."/>
            <person name="Islam R."/>
            <person name="Rashid M.M."/>
            <person name="Khan S.A."/>
            <person name="Rahman M.S."/>
            <person name="Alam M."/>
            <person name="Yahiya A.S."/>
            <person name="Khan M.S."/>
            <person name="Azam M.S."/>
            <person name="Haque T."/>
            <person name="Lashkar M.Z.H."/>
            <person name="Akhand A.I."/>
            <person name="Morshed G."/>
            <person name="Roy S."/>
            <person name="Uddin K.S."/>
            <person name="Rabeya T."/>
            <person name="Hossain A.S."/>
            <person name="Chowdhury A."/>
            <person name="Snigdha A.R."/>
            <person name="Mortoza M.S."/>
            <person name="Matin S.A."/>
            <person name="Hoque S.M.E."/>
            <person name="Islam M.K."/>
            <person name="Roy D.K."/>
            <person name="Haider R."/>
            <person name="Moosa M.M."/>
            <person name="Elias S.M."/>
            <person name="Hasan A.M."/>
            <person name="Jahan S."/>
            <person name="Shafiuddin M."/>
            <person name="Mahmood N."/>
            <person name="Shommy N.S."/>
        </authorList>
    </citation>
    <scope>NUCLEOTIDE SEQUENCE [LARGE SCALE GENOMIC DNA]</scope>
    <source>
        <strain evidence="2">cv. O-4</strain>
    </source>
</reference>
<evidence type="ECO:0000313" key="1">
    <source>
        <dbReference type="EMBL" id="OMP13746.1"/>
    </source>
</evidence>
<feature type="non-terminal residue" evidence="1">
    <location>
        <position position="1"/>
    </location>
</feature>
<dbReference type="AlphaFoldDB" id="A0A1R3L322"/>
<gene>
    <name evidence="1" type="ORF">COLO4_01042</name>
</gene>
<dbReference type="Proteomes" id="UP000187203">
    <property type="component" value="Unassembled WGS sequence"/>
</dbReference>
<dbReference type="EMBL" id="AWUE01003390">
    <property type="protein sequence ID" value="OMP13746.1"/>
    <property type="molecule type" value="Genomic_DNA"/>
</dbReference>
<organism evidence="1 2">
    <name type="scientific">Corchorus olitorius</name>
    <dbReference type="NCBI Taxonomy" id="93759"/>
    <lineage>
        <taxon>Eukaryota</taxon>
        <taxon>Viridiplantae</taxon>
        <taxon>Streptophyta</taxon>
        <taxon>Embryophyta</taxon>
        <taxon>Tracheophyta</taxon>
        <taxon>Spermatophyta</taxon>
        <taxon>Magnoliopsida</taxon>
        <taxon>eudicotyledons</taxon>
        <taxon>Gunneridae</taxon>
        <taxon>Pentapetalae</taxon>
        <taxon>rosids</taxon>
        <taxon>malvids</taxon>
        <taxon>Malvales</taxon>
        <taxon>Malvaceae</taxon>
        <taxon>Grewioideae</taxon>
        <taxon>Apeibeae</taxon>
        <taxon>Corchorus</taxon>
    </lineage>
</organism>
<protein>
    <submittedName>
        <fullName evidence="1">Uncharacterized protein</fullName>
    </submittedName>
</protein>
<keyword evidence="2" id="KW-1185">Reference proteome</keyword>
<proteinExistence type="predicted"/>